<protein>
    <submittedName>
        <fullName evidence="2">Uncharacterized protein</fullName>
    </submittedName>
</protein>
<evidence type="ECO:0000256" key="1">
    <source>
        <dbReference type="SAM" id="MobiDB-lite"/>
    </source>
</evidence>
<evidence type="ECO:0000313" key="3">
    <source>
        <dbReference type="Proteomes" id="UP000636800"/>
    </source>
</evidence>
<evidence type="ECO:0000313" key="2">
    <source>
        <dbReference type="EMBL" id="KAG0458165.1"/>
    </source>
</evidence>
<dbReference type="AlphaFoldDB" id="A0A835PQ55"/>
<name>A0A835PQ55_VANPL</name>
<proteinExistence type="predicted"/>
<feature type="compositionally biased region" description="Polar residues" evidence="1">
    <location>
        <begin position="73"/>
        <end position="92"/>
    </location>
</feature>
<gene>
    <name evidence="2" type="ORF">HPP92_023322</name>
</gene>
<dbReference type="EMBL" id="JADCNL010000012">
    <property type="protein sequence ID" value="KAG0458165.1"/>
    <property type="molecule type" value="Genomic_DNA"/>
</dbReference>
<dbReference type="Proteomes" id="UP000636800">
    <property type="component" value="Chromosome 12"/>
</dbReference>
<keyword evidence="3" id="KW-1185">Reference proteome</keyword>
<sequence length="92" mass="9983">MPFGRAGTRRTRPANLRAVHRRVYSHLYERQTPPNPPPPSVVHPTALSALDAPTPTACSFILPRIGGPRLTRDGQTTVRGNASNRGVPANTH</sequence>
<dbReference type="OrthoDB" id="6354171at2759"/>
<comment type="caution">
    <text evidence="2">The sequence shown here is derived from an EMBL/GenBank/DDBJ whole genome shotgun (WGS) entry which is preliminary data.</text>
</comment>
<feature type="region of interest" description="Disordered" evidence="1">
    <location>
        <begin position="69"/>
        <end position="92"/>
    </location>
</feature>
<reference evidence="2 3" key="1">
    <citation type="journal article" date="2020" name="Nat. Food">
        <title>A phased Vanilla planifolia genome enables genetic improvement of flavour and production.</title>
        <authorList>
            <person name="Hasing T."/>
            <person name="Tang H."/>
            <person name="Brym M."/>
            <person name="Khazi F."/>
            <person name="Huang T."/>
            <person name="Chambers A.H."/>
        </authorList>
    </citation>
    <scope>NUCLEOTIDE SEQUENCE [LARGE SCALE GENOMIC DNA]</scope>
    <source>
        <tissue evidence="2">Leaf</tissue>
    </source>
</reference>
<organism evidence="2 3">
    <name type="scientific">Vanilla planifolia</name>
    <name type="common">Vanilla</name>
    <dbReference type="NCBI Taxonomy" id="51239"/>
    <lineage>
        <taxon>Eukaryota</taxon>
        <taxon>Viridiplantae</taxon>
        <taxon>Streptophyta</taxon>
        <taxon>Embryophyta</taxon>
        <taxon>Tracheophyta</taxon>
        <taxon>Spermatophyta</taxon>
        <taxon>Magnoliopsida</taxon>
        <taxon>Liliopsida</taxon>
        <taxon>Asparagales</taxon>
        <taxon>Orchidaceae</taxon>
        <taxon>Vanilloideae</taxon>
        <taxon>Vanilleae</taxon>
        <taxon>Vanilla</taxon>
    </lineage>
</organism>
<accession>A0A835PQ55</accession>